<organism evidence="2 3">
    <name type="scientific">Dethiosulfatarculus sandiegensis</name>
    <dbReference type="NCBI Taxonomy" id="1429043"/>
    <lineage>
        <taxon>Bacteria</taxon>
        <taxon>Pseudomonadati</taxon>
        <taxon>Thermodesulfobacteriota</taxon>
        <taxon>Desulfarculia</taxon>
        <taxon>Desulfarculales</taxon>
        <taxon>Desulfarculaceae</taxon>
        <taxon>Dethiosulfatarculus</taxon>
    </lineage>
</organism>
<evidence type="ECO:0000313" key="3">
    <source>
        <dbReference type="Proteomes" id="UP000032233"/>
    </source>
</evidence>
<dbReference type="AlphaFoldDB" id="A0A0D2HLK7"/>
<gene>
    <name evidence="2" type="ORF">X474_24820</name>
</gene>
<comment type="caution">
    <text evidence="2">The sequence shown here is derived from an EMBL/GenBank/DDBJ whole genome shotgun (WGS) entry which is preliminary data.</text>
</comment>
<dbReference type="InterPro" id="IPR001279">
    <property type="entry name" value="Metallo-B-lactamas"/>
</dbReference>
<dbReference type="InterPro" id="IPR036866">
    <property type="entry name" value="RibonucZ/Hydroxyglut_hydro"/>
</dbReference>
<name>A0A0D2HLK7_9BACT</name>
<protein>
    <submittedName>
        <fullName evidence="2">Beta-lactamase</fullName>
    </submittedName>
</protein>
<dbReference type="InParanoid" id="A0A0D2HLK7"/>
<reference evidence="2 3" key="1">
    <citation type="submission" date="2013-11" db="EMBL/GenBank/DDBJ databases">
        <title>Metagenomic analysis of a methanogenic consortium involved in long chain n-alkane degradation.</title>
        <authorList>
            <person name="Davidova I.A."/>
            <person name="Callaghan A.V."/>
            <person name="Wawrik B."/>
            <person name="Pruitt S."/>
            <person name="Marks C."/>
            <person name="Duncan K.E."/>
            <person name="Suflita J.M."/>
        </authorList>
    </citation>
    <scope>NUCLEOTIDE SEQUENCE [LARGE SCALE GENOMIC DNA]</scope>
    <source>
        <strain evidence="2 3">SPR</strain>
    </source>
</reference>
<dbReference type="EMBL" id="AZAC01000056">
    <property type="protein sequence ID" value="KIX11468.1"/>
    <property type="molecule type" value="Genomic_DNA"/>
</dbReference>
<keyword evidence="3" id="KW-1185">Reference proteome</keyword>
<dbReference type="PANTHER" id="PTHR47619:SF1">
    <property type="entry name" value="EXODEOXYRIBONUCLEASE WALJ"/>
    <property type="match status" value="1"/>
</dbReference>
<feature type="domain" description="Metallo-beta-lactamase" evidence="1">
    <location>
        <begin position="11"/>
        <end position="187"/>
    </location>
</feature>
<evidence type="ECO:0000259" key="1">
    <source>
        <dbReference type="SMART" id="SM00849"/>
    </source>
</evidence>
<proteinExistence type="predicted"/>
<sequence>MAFCVLASGSKGNSTVITNGSKAILVDCGITARQAVLRMEARGVDPSSVQAIVLTHEHTDHIAGVRVLTKRLGCKVLATRGTFSKMEGIDLPDKEIFIPGRSFDEAGFSIRPFDISHDAEEPVGLTISQNGVKIGFATDLGCTTNVVRQRLAQCRGLIVEANHDPAMLTSSHYPEWLKQRVRSRQGHLSNQQGAELVAEVGHADLACVVQAHLSENTNRPELAEKDLGQVIDQALSNTRTLVASQKEPTDLIILK</sequence>
<dbReference type="Gene3D" id="3.60.15.10">
    <property type="entry name" value="Ribonuclease Z/Hydroxyacylglutathione hydrolase-like"/>
    <property type="match status" value="1"/>
</dbReference>
<dbReference type="SMART" id="SM00849">
    <property type="entry name" value="Lactamase_B"/>
    <property type="match status" value="1"/>
</dbReference>
<dbReference type="InterPro" id="IPR052533">
    <property type="entry name" value="WalJ/YycJ-like"/>
</dbReference>
<evidence type="ECO:0000313" key="2">
    <source>
        <dbReference type="EMBL" id="KIX11468.1"/>
    </source>
</evidence>
<dbReference type="Proteomes" id="UP000032233">
    <property type="component" value="Unassembled WGS sequence"/>
</dbReference>
<dbReference type="Pfam" id="PF12706">
    <property type="entry name" value="Lactamase_B_2"/>
    <property type="match status" value="1"/>
</dbReference>
<dbReference type="STRING" id="1429043.X474_24820"/>
<accession>A0A0D2HLK7</accession>
<dbReference type="SUPFAM" id="SSF56281">
    <property type="entry name" value="Metallo-hydrolase/oxidoreductase"/>
    <property type="match status" value="1"/>
</dbReference>
<dbReference type="PANTHER" id="PTHR47619">
    <property type="entry name" value="METALLO-HYDROLASE YYCJ-RELATED"/>
    <property type="match status" value="1"/>
</dbReference>